<evidence type="ECO:0000313" key="3">
    <source>
        <dbReference type="Proteomes" id="UP000326396"/>
    </source>
</evidence>
<organism evidence="2 3">
    <name type="scientific">Mikania micrantha</name>
    <name type="common">bitter vine</name>
    <dbReference type="NCBI Taxonomy" id="192012"/>
    <lineage>
        <taxon>Eukaryota</taxon>
        <taxon>Viridiplantae</taxon>
        <taxon>Streptophyta</taxon>
        <taxon>Embryophyta</taxon>
        <taxon>Tracheophyta</taxon>
        <taxon>Spermatophyta</taxon>
        <taxon>Magnoliopsida</taxon>
        <taxon>eudicotyledons</taxon>
        <taxon>Gunneridae</taxon>
        <taxon>Pentapetalae</taxon>
        <taxon>asterids</taxon>
        <taxon>campanulids</taxon>
        <taxon>Asterales</taxon>
        <taxon>Asteraceae</taxon>
        <taxon>Asteroideae</taxon>
        <taxon>Heliantheae alliance</taxon>
        <taxon>Eupatorieae</taxon>
        <taxon>Mikania</taxon>
    </lineage>
</organism>
<evidence type="ECO:0000256" key="1">
    <source>
        <dbReference type="SAM" id="MobiDB-lite"/>
    </source>
</evidence>
<accession>A0A5N6LXV2</accession>
<dbReference type="PANTHER" id="PTHR35495:SF1">
    <property type="entry name" value="OS06G0679600 PROTEIN"/>
    <property type="match status" value="1"/>
</dbReference>
<dbReference type="PANTHER" id="PTHR35495">
    <property type="entry name" value="OS06G0679600 PROTEIN"/>
    <property type="match status" value="1"/>
</dbReference>
<feature type="compositionally biased region" description="Low complexity" evidence="1">
    <location>
        <begin position="52"/>
        <end position="70"/>
    </location>
</feature>
<dbReference type="EMBL" id="SZYD01000017">
    <property type="protein sequence ID" value="KAD3066465.1"/>
    <property type="molecule type" value="Genomic_DNA"/>
</dbReference>
<dbReference type="AlphaFoldDB" id="A0A5N6LXV2"/>
<reference evidence="2 3" key="1">
    <citation type="submission" date="2019-05" db="EMBL/GenBank/DDBJ databases">
        <title>Mikania micrantha, genome provides insights into the molecular mechanism of rapid growth.</title>
        <authorList>
            <person name="Liu B."/>
        </authorList>
    </citation>
    <scope>NUCLEOTIDE SEQUENCE [LARGE SCALE GENOMIC DNA]</scope>
    <source>
        <strain evidence="2">NLD-2019</strain>
        <tissue evidence="2">Leaf</tissue>
    </source>
</reference>
<dbReference type="OrthoDB" id="1924680at2759"/>
<keyword evidence="3" id="KW-1185">Reference proteome</keyword>
<proteinExistence type="predicted"/>
<gene>
    <name evidence="2" type="ORF">E3N88_34345</name>
</gene>
<dbReference type="Proteomes" id="UP000326396">
    <property type="component" value="Linkage Group LG7"/>
</dbReference>
<protein>
    <submittedName>
        <fullName evidence="2">Uncharacterized protein</fullName>
    </submittedName>
</protein>
<comment type="caution">
    <text evidence="2">The sequence shown here is derived from an EMBL/GenBank/DDBJ whole genome shotgun (WGS) entry which is preliminary data.</text>
</comment>
<name>A0A5N6LXV2_9ASTR</name>
<evidence type="ECO:0000313" key="2">
    <source>
        <dbReference type="EMBL" id="KAD3066465.1"/>
    </source>
</evidence>
<sequence>MNRRFKRRSDAVDGYLRYLKPGALAQLRDRKMNARTHHRPSDTQISLYQSISSSSPASFSPSRSSIAARSGQQQELDGSVAVVDGDSPCFTVRFYGPRFPQRKKLMAARSMFCSDPLDDPGPVIDAFTNDFVAAH</sequence>
<feature type="region of interest" description="Disordered" evidence="1">
    <location>
        <begin position="52"/>
        <end position="74"/>
    </location>
</feature>